<keyword evidence="4" id="KW-0255">Endonuclease</keyword>
<keyword evidence="5" id="KW-1185">Reference proteome</keyword>
<organism evidence="4 5">
    <name type="scientific">Lyophyllum shimeji</name>
    <name type="common">Hon-shimeji</name>
    <name type="synonym">Tricholoma shimeji</name>
    <dbReference type="NCBI Taxonomy" id="47721"/>
    <lineage>
        <taxon>Eukaryota</taxon>
        <taxon>Fungi</taxon>
        <taxon>Dikarya</taxon>
        <taxon>Basidiomycota</taxon>
        <taxon>Agaricomycotina</taxon>
        <taxon>Agaricomycetes</taxon>
        <taxon>Agaricomycetidae</taxon>
        <taxon>Agaricales</taxon>
        <taxon>Tricholomatineae</taxon>
        <taxon>Lyophyllaceae</taxon>
        <taxon>Lyophyllum</taxon>
    </lineage>
</organism>
<evidence type="ECO:0000256" key="2">
    <source>
        <dbReference type="ARBA" id="ARBA00022723"/>
    </source>
</evidence>
<feature type="domain" description="DDE Tnp4" evidence="3">
    <location>
        <begin position="48"/>
        <end position="101"/>
    </location>
</feature>
<keyword evidence="4" id="KW-0540">Nuclease</keyword>
<proteinExistence type="predicted"/>
<reference evidence="4" key="1">
    <citation type="submission" date="2022-07" db="EMBL/GenBank/DDBJ databases">
        <title>The genome of Lyophyllum shimeji provides insight into the initial evolution of ectomycorrhizal fungal genome.</title>
        <authorList>
            <person name="Kobayashi Y."/>
            <person name="Shibata T."/>
            <person name="Hirakawa H."/>
            <person name="Shigenobu S."/>
            <person name="Nishiyama T."/>
            <person name="Yamada A."/>
            <person name="Hasebe M."/>
            <person name="Kawaguchi M."/>
        </authorList>
    </citation>
    <scope>NUCLEOTIDE SEQUENCE</scope>
    <source>
        <strain evidence="4">AT787</strain>
    </source>
</reference>
<comment type="caution">
    <text evidence="4">The sequence shown here is derived from an EMBL/GenBank/DDBJ whole genome shotgun (WGS) entry which is preliminary data.</text>
</comment>
<dbReference type="GO" id="GO:0004519">
    <property type="term" value="F:endonuclease activity"/>
    <property type="evidence" value="ECO:0007669"/>
    <property type="project" value="UniProtKB-KW"/>
</dbReference>
<dbReference type="AlphaFoldDB" id="A0A9P3US27"/>
<dbReference type="OrthoDB" id="1681765at2759"/>
<dbReference type="Proteomes" id="UP001063166">
    <property type="component" value="Unassembled WGS sequence"/>
</dbReference>
<keyword evidence="2" id="KW-0479">Metal-binding</keyword>
<evidence type="ECO:0000313" key="4">
    <source>
        <dbReference type="EMBL" id="GLB42822.1"/>
    </source>
</evidence>
<evidence type="ECO:0000313" key="5">
    <source>
        <dbReference type="Proteomes" id="UP001063166"/>
    </source>
</evidence>
<keyword evidence="4" id="KW-0378">Hydrolase</keyword>
<accession>A0A9P3US27</accession>
<protein>
    <submittedName>
        <fullName evidence="4">DDE superfamily endonuclease</fullName>
    </submittedName>
</protein>
<dbReference type="InterPro" id="IPR027806">
    <property type="entry name" value="HARBI1_dom"/>
</dbReference>
<dbReference type="Pfam" id="PF13359">
    <property type="entry name" value="DDE_Tnp_4"/>
    <property type="match status" value="1"/>
</dbReference>
<gene>
    <name evidence="4" type="ORF">LshimejAT787_1202710</name>
</gene>
<evidence type="ECO:0000259" key="3">
    <source>
        <dbReference type="Pfam" id="PF13359"/>
    </source>
</evidence>
<dbReference type="EMBL" id="BRPK01000012">
    <property type="protein sequence ID" value="GLB42822.1"/>
    <property type="molecule type" value="Genomic_DNA"/>
</dbReference>
<evidence type="ECO:0000256" key="1">
    <source>
        <dbReference type="ARBA" id="ARBA00001968"/>
    </source>
</evidence>
<sequence length="176" mass="20353">MRALPTLRFRQENTILQMQDLVFAMRFWFLIAESDIIWLNGVVLVPANKEELYNLRHAQARNIIERIFGVLKARWAILTRAPQYDMDLQARIPPGLAAMHNFIMTHDPTDIEAYLDDPDLIDPQPGAAGDVGVLAEGYVNRTERERATATRDSIAQAMWNQYQQYLREHPEITMDD</sequence>
<dbReference type="GO" id="GO:0046872">
    <property type="term" value="F:metal ion binding"/>
    <property type="evidence" value="ECO:0007669"/>
    <property type="project" value="UniProtKB-KW"/>
</dbReference>
<name>A0A9P3US27_LYOSH</name>
<comment type="cofactor">
    <cofactor evidence="1">
        <name>a divalent metal cation</name>
        <dbReference type="ChEBI" id="CHEBI:60240"/>
    </cofactor>
</comment>